<accession>A0ABU5PRJ9</accession>
<dbReference type="PRINTS" id="PR00598">
    <property type="entry name" value="HTHMARR"/>
</dbReference>
<dbReference type="PROSITE" id="PS50995">
    <property type="entry name" value="HTH_MARR_2"/>
    <property type="match status" value="1"/>
</dbReference>
<sequence>MQHESRKPILISSLKIIENQASKIGDLHLKEVGLTHSQANLILFLAHHADRKIRQRDIEVALNLTNPTVSGLIKRLEQKQFIVRSEDPEDSRARIILLTEKAKLLVDQIFEHIHQTETKLLEGFAEEEVKLVSSLLRRIAENALKNF</sequence>
<keyword evidence="3" id="KW-0804">Transcription</keyword>
<dbReference type="Pfam" id="PF12802">
    <property type="entry name" value="MarR_2"/>
    <property type="match status" value="1"/>
</dbReference>
<keyword evidence="2" id="KW-0238">DNA-binding</keyword>
<name>A0ABU5PRJ9_9BACL</name>
<evidence type="ECO:0000256" key="1">
    <source>
        <dbReference type="ARBA" id="ARBA00023015"/>
    </source>
</evidence>
<dbReference type="Proteomes" id="UP001292216">
    <property type="component" value="Unassembled WGS sequence"/>
</dbReference>
<evidence type="ECO:0000259" key="4">
    <source>
        <dbReference type="PROSITE" id="PS50995"/>
    </source>
</evidence>
<dbReference type="PANTHER" id="PTHR42756:SF1">
    <property type="entry name" value="TRANSCRIPTIONAL REPRESSOR OF EMRAB OPERON"/>
    <property type="match status" value="1"/>
</dbReference>
<evidence type="ECO:0000256" key="3">
    <source>
        <dbReference type="ARBA" id="ARBA00023163"/>
    </source>
</evidence>
<dbReference type="RefSeq" id="WP_009224567.1">
    <property type="nucleotide sequence ID" value="NZ_CBCSKM010000030.1"/>
</dbReference>
<evidence type="ECO:0000256" key="2">
    <source>
        <dbReference type="ARBA" id="ARBA00023125"/>
    </source>
</evidence>
<reference evidence="5 6" key="1">
    <citation type="submission" date="2023-12" db="EMBL/GenBank/DDBJ databases">
        <title>Whole genome sequencing of Paenibacillus phoenicis isolated from the Phoenix Mars Lander spacecraft assembly facility.</title>
        <authorList>
            <person name="Garcia A."/>
            <person name="Venkateswaran K."/>
        </authorList>
    </citation>
    <scope>NUCLEOTIDE SEQUENCE [LARGE SCALE GENOMIC DNA]</scope>
    <source>
        <strain evidence="5 6">3PO2SA</strain>
    </source>
</reference>
<gene>
    <name evidence="5" type="ORF">U9M73_21860</name>
</gene>
<dbReference type="InterPro" id="IPR036390">
    <property type="entry name" value="WH_DNA-bd_sf"/>
</dbReference>
<dbReference type="EMBL" id="JAYERP010000003">
    <property type="protein sequence ID" value="MEA3572578.1"/>
    <property type="molecule type" value="Genomic_DNA"/>
</dbReference>
<dbReference type="InterPro" id="IPR036388">
    <property type="entry name" value="WH-like_DNA-bd_sf"/>
</dbReference>
<dbReference type="PANTHER" id="PTHR42756">
    <property type="entry name" value="TRANSCRIPTIONAL REGULATOR, MARR"/>
    <property type="match status" value="1"/>
</dbReference>
<evidence type="ECO:0000313" key="5">
    <source>
        <dbReference type="EMBL" id="MEA3572578.1"/>
    </source>
</evidence>
<evidence type="ECO:0000313" key="6">
    <source>
        <dbReference type="Proteomes" id="UP001292216"/>
    </source>
</evidence>
<dbReference type="SMART" id="SM00347">
    <property type="entry name" value="HTH_MARR"/>
    <property type="match status" value="1"/>
</dbReference>
<protein>
    <submittedName>
        <fullName evidence="5">MarR family transcriptional regulator</fullName>
    </submittedName>
</protein>
<feature type="domain" description="HTH marR-type" evidence="4">
    <location>
        <begin position="1"/>
        <end position="141"/>
    </location>
</feature>
<keyword evidence="1" id="KW-0805">Transcription regulation</keyword>
<organism evidence="5 6">
    <name type="scientific">Paenibacillus phoenicis</name>
    <dbReference type="NCBI Taxonomy" id="554117"/>
    <lineage>
        <taxon>Bacteria</taxon>
        <taxon>Bacillati</taxon>
        <taxon>Bacillota</taxon>
        <taxon>Bacilli</taxon>
        <taxon>Bacillales</taxon>
        <taxon>Paenibacillaceae</taxon>
        <taxon>Paenibacillus</taxon>
    </lineage>
</organism>
<comment type="caution">
    <text evidence="5">The sequence shown here is derived from an EMBL/GenBank/DDBJ whole genome shotgun (WGS) entry which is preliminary data.</text>
</comment>
<keyword evidence="6" id="KW-1185">Reference proteome</keyword>
<proteinExistence type="predicted"/>
<dbReference type="SUPFAM" id="SSF46785">
    <property type="entry name" value="Winged helix' DNA-binding domain"/>
    <property type="match status" value="1"/>
</dbReference>
<dbReference type="InterPro" id="IPR000835">
    <property type="entry name" value="HTH_MarR-typ"/>
</dbReference>
<dbReference type="Gene3D" id="1.10.10.10">
    <property type="entry name" value="Winged helix-like DNA-binding domain superfamily/Winged helix DNA-binding domain"/>
    <property type="match status" value="1"/>
</dbReference>